<feature type="region of interest" description="Disordered" evidence="1">
    <location>
        <begin position="15"/>
        <end position="35"/>
    </location>
</feature>
<dbReference type="Proteomes" id="UP000076404">
    <property type="component" value="Chromosome"/>
</dbReference>
<evidence type="ECO:0000313" key="4">
    <source>
        <dbReference type="Proteomes" id="UP000076404"/>
    </source>
</evidence>
<keyword evidence="2" id="KW-0472">Membrane</keyword>
<reference evidence="3 4" key="2">
    <citation type="journal article" date="2016" name="Environ. Microbiol. Rep.">
        <title>Metagenomic evidence for the presence of phototrophic Gemmatimonadetes bacteria in diverse environments.</title>
        <authorList>
            <person name="Zeng Y."/>
            <person name="Baumbach J."/>
            <person name="Barbosa E.G."/>
            <person name="Azevedo V."/>
            <person name="Zhang C."/>
            <person name="Koblizek M."/>
        </authorList>
    </citation>
    <scope>NUCLEOTIDE SEQUENCE [LARGE SCALE GENOMIC DNA]</scope>
    <source>
        <strain evidence="3 4">AP64</strain>
    </source>
</reference>
<dbReference type="STRING" id="1379270.GEMMAAP_04040"/>
<dbReference type="eggNOG" id="ENOG50314ZR">
    <property type="taxonomic scope" value="Bacteria"/>
</dbReference>
<dbReference type="RefSeq" id="WP_026850126.1">
    <property type="nucleotide sequence ID" value="NZ_CP011454.1"/>
</dbReference>
<dbReference type="KEGG" id="gph:GEMMAAP_04040"/>
<dbReference type="AlphaFoldDB" id="A0A143BGR7"/>
<feature type="transmembrane region" description="Helical" evidence="2">
    <location>
        <begin position="139"/>
        <end position="156"/>
    </location>
</feature>
<keyword evidence="2" id="KW-0812">Transmembrane</keyword>
<evidence type="ECO:0000256" key="1">
    <source>
        <dbReference type="SAM" id="MobiDB-lite"/>
    </source>
</evidence>
<organism evidence="3 4">
    <name type="scientific">Gemmatimonas phototrophica</name>
    <dbReference type="NCBI Taxonomy" id="1379270"/>
    <lineage>
        <taxon>Bacteria</taxon>
        <taxon>Pseudomonadati</taxon>
        <taxon>Gemmatimonadota</taxon>
        <taxon>Gemmatimonadia</taxon>
        <taxon>Gemmatimonadales</taxon>
        <taxon>Gemmatimonadaceae</taxon>
        <taxon>Gemmatimonas</taxon>
    </lineage>
</organism>
<feature type="compositionally biased region" description="Polar residues" evidence="1">
    <location>
        <begin position="15"/>
        <end position="27"/>
    </location>
</feature>
<gene>
    <name evidence="3" type="ORF">GEMMAAP_04040</name>
</gene>
<keyword evidence="4" id="KW-1185">Reference proteome</keyword>
<name>A0A143BGR7_9BACT</name>
<dbReference type="OrthoDB" id="9986214at2"/>
<sequence>MTPQLTVTMRFGLSLGSTGRSAGTNADQAVRNAEQARVAGEQARVAGEQARATAEQARIAADQQIENAIREAERAVDAVDATDPAEPPPPPAAPNAIVFNSDGNPVSVNFDKGVLTLSQNGTTQVIPMRDLVPREAAQIAWAVPATLSIFLIWWPISRAVIRWLNRKNVSNNDAAALEARLRERFETLERNVDTVAIEMERLAEGQRFTNRLLSERQPAIPVDVPAGVPVANHRA</sequence>
<proteinExistence type="predicted"/>
<keyword evidence="2" id="KW-1133">Transmembrane helix</keyword>
<evidence type="ECO:0000313" key="3">
    <source>
        <dbReference type="EMBL" id="AMW04236.1"/>
    </source>
</evidence>
<protein>
    <submittedName>
        <fullName evidence="3">Uncharacterized protein</fullName>
    </submittedName>
</protein>
<dbReference type="EMBL" id="CP011454">
    <property type="protein sequence ID" value="AMW04236.1"/>
    <property type="molecule type" value="Genomic_DNA"/>
</dbReference>
<evidence type="ECO:0000256" key="2">
    <source>
        <dbReference type="SAM" id="Phobius"/>
    </source>
</evidence>
<reference evidence="3 4" key="1">
    <citation type="journal article" date="2014" name="Proc. Natl. Acad. Sci. U.S.A.">
        <title>Functional type 2 photosynthetic reaction centers found in the rare bacterial phylum Gemmatimonadetes.</title>
        <authorList>
            <person name="Zeng Y."/>
            <person name="Feng F."/>
            <person name="Medova H."/>
            <person name="Dean J."/>
            <person name="Koblizek M."/>
        </authorList>
    </citation>
    <scope>NUCLEOTIDE SEQUENCE [LARGE SCALE GENOMIC DNA]</scope>
    <source>
        <strain evidence="3 4">AP64</strain>
    </source>
</reference>
<accession>A0A143BGR7</accession>